<dbReference type="NCBIfam" id="TIGR03769">
    <property type="entry name" value="P_ac_wall_RPT"/>
    <property type="match status" value="1"/>
</dbReference>
<feature type="compositionally biased region" description="Low complexity" evidence="1">
    <location>
        <begin position="233"/>
        <end position="248"/>
    </location>
</feature>
<feature type="region of interest" description="Disordered" evidence="1">
    <location>
        <begin position="187"/>
        <end position="248"/>
    </location>
</feature>
<keyword evidence="2" id="KW-0472">Membrane</keyword>
<sequence length="542" mass="53650">MTSVRKKGTTGRIALSCAALGTAMALSPAAAALAVTDEPGPAATAAPTEPVAGQAIGIDDTHLVVVPDDASYAFLGAPGTRVWETEEPVGTAGLTLTGVEGPGALVIHRAGEGTGPEPLAHSGAAEGLPEDGYAIPPRTEGVAGPVARWAFTAPGTYLLTLADPSAEHDPVRRTTTLTVRVGNGAVAASPLPLPAPGEPVPPVTGEPGSAPQPSGTATPSLDQPVRTKGAQSVQARVGAPRAAQAPATTKAATEKKVLAEGHLDIAARVVDGKLQIQVKDGTVAGKTTWREPSSVVLHIKSAAKKQIPAGDTFSFLGKAGDPIWLLDQVQQEGLLWPGWSTDNVEAGALKGGVKFGLTKADGPGGFALYTYDGLSGASVLFNSKDGVPDTIDVPANTHAHGGWAFRGEGVHRLTLSMTGTLANGSASTDTETVTFVVGDKTDPGSVSPSGGASGTGGSSTGPDGKPGPDGGTSASAGTGEGSGNSGQGNGSSGQGNGTSGSMASTGAEDVVLMGGGAVALAAAGTALVVLNRRREQRNGARA</sequence>
<keyword evidence="3" id="KW-0732">Signal</keyword>
<dbReference type="InterPro" id="IPR022435">
    <property type="entry name" value="Surface-anchored_actinobac"/>
</dbReference>
<feature type="chain" id="PRO_5045061189" evidence="3">
    <location>
        <begin position="35"/>
        <end position="542"/>
    </location>
</feature>
<evidence type="ECO:0000256" key="3">
    <source>
        <dbReference type="SAM" id="SignalP"/>
    </source>
</evidence>
<feature type="compositionally biased region" description="Pro residues" evidence="1">
    <location>
        <begin position="191"/>
        <end position="204"/>
    </location>
</feature>
<keyword evidence="5" id="KW-1185">Reference proteome</keyword>
<feature type="signal peptide" evidence="3">
    <location>
        <begin position="1"/>
        <end position="34"/>
    </location>
</feature>
<dbReference type="Proteomes" id="UP001589716">
    <property type="component" value="Unassembled WGS sequence"/>
</dbReference>
<keyword evidence="2" id="KW-0812">Transmembrane</keyword>
<dbReference type="EMBL" id="JBHMCT010000013">
    <property type="protein sequence ID" value="MFB9556830.1"/>
    <property type="molecule type" value="Genomic_DNA"/>
</dbReference>
<gene>
    <name evidence="4" type="ORF">ACFFTP_21890</name>
</gene>
<organism evidence="4 5">
    <name type="scientific">Streptomyces roseoviridis</name>
    <dbReference type="NCBI Taxonomy" id="67361"/>
    <lineage>
        <taxon>Bacteria</taxon>
        <taxon>Bacillati</taxon>
        <taxon>Actinomycetota</taxon>
        <taxon>Actinomycetes</taxon>
        <taxon>Kitasatosporales</taxon>
        <taxon>Streptomycetaceae</taxon>
        <taxon>Streptomyces</taxon>
    </lineage>
</organism>
<dbReference type="InterPro" id="IPR022395">
    <property type="entry name" value="CHP03773_ABC_transptr-like"/>
</dbReference>
<feature type="region of interest" description="Disordered" evidence="1">
    <location>
        <begin position="437"/>
        <end position="504"/>
    </location>
</feature>
<feature type="compositionally biased region" description="Gly residues" evidence="1">
    <location>
        <begin position="478"/>
        <end position="498"/>
    </location>
</feature>
<comment type="caution">
    <text evidence="4">The sequence shown here is derived from an EMBL/GenBank/DDBJ whole genome shotgun (WGS) entry which is preliminary data.</text>
</comment>
<evidence type="ECO:0000313" key="5">
    <source>
        <dbReference type="Proteomes" id="UP001589716"/>
    </source>
</evidence>
<evidence type="ECO:0000313" key="4">
    <source>
        <dbReference type="EMBL" id="MFB9556830.1"/>
    </source>
</evidence>
<dbReference type="NCBIfam" id="NF038134">
    <property type="entry name" value="choice_anch_M"/>
    <property type="match status" value="1"/>
</dbReference>
<feature type="compositionally biased region" description="Polar residues" evidence="1">
    <location>
        <begin position="211"/>
        <end position="221"/>
    </location>
</feature>
<dbReference type="RefSeq" id="WP_345484723.1">
    <property type="nucleotide sequence ID" value="NZ_BAAAWU010000001.1"/>
</dbReference>
<keyword evidence="2" id="KW-1133">Transmembrane helix</keyword>
<evidence type="ECO:0000256" key="1">
    <source>
        <dbReference type="SAM" id="MobiDB-lite"/>
    </source>
</evidence>
<name>A0ABV5QTH2_9ACTN</name>
<feature type="transmembrane region" description="Helical" evidence="2">
    <location>
        <begin position="510"/>
        <end position="530"/>
    </location>
</feature>
<accession>A0ABV5QTH2</accession>
<protein>
    <submittedName>
        <fullName evidence="4">TIGR03773 family transporter-associated surface protein</fullName>
    </submittedName>
</protein>
<reference evidence="4 5" key="1">
    <citation type="submission" date="2024-09" db="EMBL/GenBank/DDBJ databases">
        <authorList>
            <person name="Sun Q."/>
            <person name="Mori K."/>
        </authorList>
    </citation>
    <scope>NUCLEOTIDE SEQUENCE [LARGE SCALE GENOMIC DNA]</scope>
    <source>
        <strain evidence="4 5">JCM 4414</strain>
    </source>
</reference>
<dbReference type="NCBIfam" id="TIGR03773">
    <property type="entry name" value="anch_rpt_wall"/>
    <property type="match status" value="1"/>
</dbReference>
<evidence type="ECO:0000256" key="2">
    <source>
        <dbReference type="SAM" id="Phobius"/>
    </source>
</evidence>
<proteinExistence type="predicted"/>